<keyword evidence="3" id="KW-1185">Reference proteome</keyword>
<gene>
    <name evidence="2" type="ORF">Bca52824_000797</name>
</gene>
<proteinExistence type="predicted"/>
<feature type="domain" description="DUF4216" evidence="1">
    <location>
        <begin position="102"/>
        <end position="152"/>
    </location>
</feature>
<evidence type="ECO:0000259" key="1">
    <source>
        <dbReference type="Pfam" id="PF13952"/>
    </source>
</evidence>
<reference evidence="2 3" key="1">
    <citation type="submission" date="2020-02" db="EMBL/GenBank/DDBJ databases">
        <authorList>
            <person name="Ma Q."/>
            <person name="Huang Y."/>
            <person name="Song X."/>
            <person name="Pei D."/>
        </authorList>
    </citation>
    <scope>NUCLEOTIDE SEQUENCE [LARGE SCALE GENOMIC DNA]</scope>
    <source>
        <strain evidence="2">Sxm20200214</strain>
        <tissue evidence="2">Leaf</tissue>
    </source>
</reference>
<dbReference type="AlphaFoldDB" id="A0A8X8BCH1"/>
<accession>A0A8X8BCH1</accession>
<evidence type="ECO:0000313" key="2">
    <source>
        <dbReference type="EMBL" id="KAG2329617.1"/>
    </source>
</evidence>
<dbReference type="Proteomes" id="UP000886595">
    <property type="component" value="Unassembled WGS sequence"/>
</dbReference>
<dbReference type="PANTHER" id="PTHR48258">
    <property type="entry name" value="DUF4218 DOMAIN-CONTAINING PROTEIN-RELATED"/>
    <property type="match status" value="1"/>
</dbReference>
<organism evidence="2 3">
    <name type="scientific">Brassica carinata</name>
    <name type="common">Ethiopian mustard</name>
    <name type="synonym">Abyssinian cabbage</name>
    <dbReference type="NCBI Taxonomy" id="52824"/>
    <lineage>
        <taxon>Eukaryota</taxon>
        <taxon>Viridiplantae</taxon>
        <taxon>Streptophyta</taxon>
        <taxon>Embryophyta</taxon>
        <taxon>Tracheophyta</taxon>
        <taxon>Spermatophyta</taxon>
        <taxon>Magnoliopsida</taxon>
        <taxon>eudicotyledons</taxon>
        <taxon>Gunneridae</taxon>
        <taxon>Pentapetalae</taxon>
        <taxon>rosids</taxon>
        <taxon>malvids</taxon>
        <taxon>Brassicales</taxon>
        <taxon>Brassicaceae</taxon>
        <taxon>Brassiceae</taxon>
        <taxon>Brassica</taxon>
    </lineage>
</organism>
<protein>
    <recommendedName>
        <fullName evidence="1">DUF4216 domain-containing protein</fullName>
    </recommendedName>
</protein>
<dbReference type="Pfam" id="PF13952">
    <property type="entry name" value="DUF4216"/>
    <property type="match status" value="1"/>
</dbReference>
<dbReference type="PANTHER" id="PTHR48258:SF3">
    <property type="entry name" value="FK506-BINDING PROTEIN 4-LIKE ISOFORM X1"/>
    <property type="match status" value="1"/>
</dbReference>
<evidence type="ECO:0000313" key="3">
    <source>
        <dbReference type="Proteomes" id="UP000886595"/>
    </source>
</evidence>
<name>A0A8X8BCH1_BRACI</name>
<dbReference type="InterPro" id="IPR025312">
    <property type="entry name" value="DUF4216"/>
</dbReference>
<dbReference type="EMBL" id="JAAMPC010000001">
    <property type="protein sequence ID" value="KAG2329617.1"/>
    <property type="molecule type" value="Genomic_DNA"/>
</dbReference>
<dbReference type="OrthoDB" id="1111353at2759"/>
<sequence>MTLSVPDITPAAMQKAKDTKFAEWCKDYINDATQFYTFPLWMLDFVQGPRRSYRSWPIYHTRGYTFHTHNHGQNKKTQHYGVCVTGTNETDYYGLIQEIMMVEYHGDVGLKVMVFKCSWFDTTENRGMRIHPFGLVDVSPRRQYAKYDPFVIVIKHVLFLIHRYVDNQSMTGGHVQKSFLEEYEKCQKLL</sequence>
<comment type="caution">
    <text evidence="2">The sequence shown here is derived from an EMBL/GenBank/DDBJ whole genome shotgun (WGS) entry which is preliminary data.</text>
</comment>